<reference evidence="3" key="1">
    <citation type="submission" date="2018-05" db="EMBL/GenBank/DDBJ databases">
        <authorList>
            <person name="Lanie J.A."/>
            <person name="Ng W.-L."/>
            <person name="Kazmierczak K.M."/>
            <person name="Andrzejewski T.M."/>
            <person name="Davidsen T.M."/>
            <person name="Wayne K.J."/>
            <person name="Tettelin H."/>
            <person name="Glass J.I."/>
            <person name="Rusch D."/>
            <person name="Podicherti R."/>
            <person name="Tsui H.-C.T."/>
            <person name="Winkler M.E."/>
        </authorList>
    </citation>
    <scope>NUCLEOTIDE SEQUENCE</scope>
</reference>
<dbReference type="GO" id="GO:0006046">
    <property type="term" value="P:N-acetylglucosamine catabolic process"/>
    <property type="evidence" value="ECO:0007669"/>
    <property type="project" value="TreeGrafter"/>
</dbReference>
<proteinExistence type="predicted"/>
<dbReference type="InterPro" id="IPR006680">
    <property type="entry name" value="Amidohydro-rel"/>
</dbReference>
<dbReference type="PANTHER" id="PTHR11113:SF14">
    <property type="entry name" value="N-ACETYLGLUCOSAMINE-6-PHOSPHATE DEACETYLASE"/>
    <property type="match status" value="1"/>
</dbReference>
<accession>A0A382QYR5</accession>
<dbReference type="EMBL" id="UINC01117897">
    <property type="protein sequence ID" value="SVC90643.1"/>
    <property type="molecule type" value="Genomic_DNA"/>
</dbReference>
<evidence type="ECO:0000259" key="2">
    <source>
        <dbReference type="Pfam" id="PF01979"/>
    </source>
</evidence>
<evidence type="ECO:0000256" key="1">
    <source>
        <dbReference type="ARBA" id="ARBA00022801"/>
    </source>
</evidence>
<dbReference type="GO" id="GO:0008448">
    <property type="term" value="F:N-acetylglucosamine-6-phosphate deacetylase activity"/>
    <property type="evidence" value="ECO:0007669"/>
    <property type="project" value="TreeGrafter"/>
</dbReference>
<dbReference type="InterPro" id="IPR011059">
    <property type="entry name" value="Metal-dep_hydrolase_composite"/>
</dbReference>
<dbReference type="InterPro" id="IPR032466">
    <property type="entry name" value="Metal_Hydrolase"/>
</dbReference>
<feature type="non-terminal residue" evidence="3">
    <location>
        <position position="1"/>
    </location>
</feature>
<keyword evidence="1" id="KW-0378">Hydrolase</keyword>
<organism evidence="3">
    <name type="scientific">marine metagenome</name>
    <dbReference type="NCBI Taxonomy" id="408172"/>
    <lineage>
        <taxon>unclassified sequences</taxon>
        <taxon>metagenomes</taxon>
        <taxon>ecological metagenomes</taxon>
    </lineage>
</organism>
<protein>
    <recommendedName>
        <fullName evidence="2">Amidohydrolase-related domain-containing protein</fullName>
    </recommendedName>
</protein>
<feature type="domain" description="Amidohydrolase-related" evidence="2">
    <location>
        <begin position="10"/>
        <end position="199"/>
    </location>
</feature>
<name>A0A382QYR5_9ZZZZ</name>
<dbReference type="SUPFAM" id="SSF51338">
    <property type="entry name" value="Composite domain of metallo-dependent hydrolases"/>
    <property type="match status" value="1"/>
</dbReference>
<dbReference type="SUPFAM" id="SSF51556">
    <property type="entry name" value="Metallo-dependent hydrolases"/>
    <property type="match status" value="1"/>
</dbReference>
<gene>
    <name evidence="3" type="ORF">METZ01_LOCUS343497</name>
</gene>
<dbReference type="AlphaFoldDB" id="A0A382QYR5"/>
<dbReference type="PANTHER" id="PTHR11113">
    <property type="entry name" value="N-ACETYLGLUCOSAMINE-6-PHOSPHATE DEACETYLASE"/>
    <property type="match status" value="1"/>
</dbReference>
<evidence type="ECO:0000313" key="3">
    <source>
        <dbReference type="EMBL" id="SVC90643.1"/>
    </source>
</evidence>
<dbReference type="Gene3D" id="3.20.20.140">
    <property type="entry name" value="Metal-dependent hydrolases"/>
    <property type="match status" value="1"/>
</dbReference>
<dbReference type="Pfam" id="PF01979">
    <property type="entry name" value="Amidohydro_1"/>
    <property type="match status" value="1"/>
</dbReference>
<sequence>KNGAIASGGHTDATENDLFPALKAGLNQSTHTFNAMSGLIKKGPYRTAGMLEFALAHDDITCELIADGQHVPPVLMRMLFNAKPRDKVVIITDATKGAGLKPGTKFEMYGIPARVTKTSAEVADGRGLAGSTLTMIRAVQTAVEKAHVPLVDAVYMATLNPARQLGRDKEFGSLTKGKRADLVWFDKRFKVRGVWLDGELHHSA</sequence>